<dbReference type="InterPro" id="IPR050231">
    <property type="entry name" value="Iron_ascorbate_oxido_reductase"/>
</dbReference>
<protein>
    <submittedName>
        <fullName evidence="5">Dioxygenase, isopenicillin N synthase</fullName>
    </submittedName>
</protein>
<keyword evidence="3" id="KW-0479">Metal-binding</keyword>
<keyword evidence="3" id="KW-0408">Iron</keyword>
<evidence type="ECO:0000256" key="2">
    <source>
        <dbReference type="ARBA" id="ARBA00023194"/>
    </source>
</evidence>
<organism evidence="5 6">
    <name type="scientific">Mycolicibacterium novocastrense</name>
    <name type="common">Mycobacterium novocastrense</name>
    <dbReference type="NCBI Taxonomy" id="59813"/>
    <lineage>
        <taxon>Bacteria</taxon>
        <taxon>Bacillati</taxon>
        <taxon>Actinomycetota</taxon>
        <taxon>Actinomycetes</taxon>
        <taxon>Mycobacteriales</taxon>
        <taxon>Mycobacteriaceae</taxon>
        <taxon>Mycolicibacterium</taxon>
    </lineage>
</organism>
<dbReference type="InterPro" id="IPR044861">
    <property type="entry name" value="IPNS-like_FE2OG_OXY"/>
</dbReference>
<proteinExistence type="inferred from homology"/>
<comment type="pathway">
    <text evidence="1">Antibiotic biosynthesis.</text>
</comment>
<gene>
    <name evidence="5" type="ORF">RMCN_0406</name>
</gene>
<name>A0ABQ0KCL8_MYCNV</name>
<keyword evidence="6" id="KW-1185">Reference proteome</keyword>
<dbReference type="Pfam" id="PF14226">
    <property type="entry name" value="DIOX_N"/>
    <property type="match status" value="1"/>
</dbReference>
<dbReference type="InterPro" id="IPR005123">
    <property type="entry name" value="Oxoglu/Fe-dep_dioxygenase_dom"/>
</dbReference>
<evidence type="ECO:0000313" key="5">
    <source>
        <dbReference type="EMBL" id="GAT07273.1"/>
    </source>
</evidence>
<dbReference type="Pfam" id="PF03171">
    <property type="entry name" value="2OG-FeII_Oxy"/>
    <property type="match status" value="1"/>
</dbReference>
<dbReference type="Proteomes" id="UP000069773">
    <property type="component" value="Unassembled WGS sequence"/>
</dbReference>
<reference evidence="5 6" key="1">
    <citation type="journal article" date="2016" name="Genome Announc.">
        <title>Draft Genome Sequences of Five Rapidly Growing Mycobacterium Species, M. thermoresistibile, M. fortuitum subsp. acetamidolyticum, M. canariasense, M. brisbanense, and M. novocastrense.</title>
        <authorList>
            <person name="Katahira K."/>
            <person name="Ogura Y."/>
            <person name="Gotoh Y."/>
            <person name="Hayashi T."/>
        </authorList>
    </citation>
    <scope>NUCLEOTIDE SEQUENCE [LARGE SCALE GENOMIC DNA]</scope>
    <source>
        <strain evidence="5 6">JCM18114</strain>
    </source>
</reference>
<dbReference type="InterPro" id="IPR026992">
    <property type="entry name" value="DIOX_N"/>
</dbReference>
<keyword evidence="5" id="KW-0223">Dioxygenase</keyword>
<keyword evidence="2" id="KW-0045">Antibiotic biosynthesis</keyword>
<dbReference type="Gene3D" id="2.60.120.330">
    <property type="entry name" value="B-lactam Antibiotic, Isopenicillin N Synthase, Chain"/>
    <property type="match status" value="1"/>
</dbReference>
<comment type="similarity">
    <text evidence="3">Belongs to the iron/ascorbate-dependent oxidoreductase family.</text>
</comment>
<keyword evidence="3" id="KW-0560">Oxidoreductase</keyword>
<dbReference type="InterPro" id="IPR027443">
    <property type="entry name" value="IPNS-like_sf"/>
</dbReference>
<evidence type="ECO:0000313" key="6">
    <source>
        <dbReference type="Proteomes" id="UP000069773"/>
    </source>
</evidence>
<evidence type="ECO:0000256" key="3">
    <source>
        <dbReference type="RuleBase" id="RU003682"/>
    </source>
</evidence>
<dbReference type="EMBL" id="BCTA01000002">
    <property type="protein sequence ID" value="GAT07273.1"/>
    <property type="molecule type" value="Genomic_DNA"/>
</dbReference>
<comment type="caution">
    <text evidence="5">The sequence shown here is derived from an EMBL/GenBank/DDBJ whole genome shotgun (WGS) entry which is preliminary data.</text>
</comment>
<evidence type="ECO:0000259" key="4">
    <source>
        <dbReference type="PROSITE" id="PS51471"/>
    </source>
</evidence>
<dbReference type="PROSITE" id="PS51471">
    <property type="entry name" value="FE2OG_OXY"/>
    <property type="match status" value="1"/>
</dbReference>
<dbReference type="PRINTS" id="PR00682">
    <property type="entry name" value="IPNSYNTHASE"/>
</dbReference>
<dbReference type="SUPFAM" id="SSF51197">
    <property type="entry name" value="Clavaminate synthase-like"/>
    <property type="match status" value="1"/>
</dbReference>
<feature type="domain" description="Fe2OG dioxygenase" evidence="4">
    <location>
        <begin position="176"/>
        <end position="277"/>
    </location>
</feature>
<accession>A0ABQ0KCL8</accession>
<dbReference type="GO" id="GO:0051213">
    <property type="term" value="F:dioxygenase activity"/>
    <property type="evidence" value="ECO:0007669"/>
    <property type="project" value="UniProtKB-KW"/>
</dbReference>
<evidence type="ECO:0000256" key="1">
    <source>
        <dbReference type="ARBA" id="ARBA00004792"/>
    </source>
</evidence>
<sequence length="342" mass="36953">MADGGAGNHNDRMLPVLDLAEADTRPDRFRARLREAAHDAGFFYLVGHGVPRAQIEHVLGLAREFFALPTEAKNEISQLKSPQFRGYSRIGGELTNGRVDWREQIDIGPERPVIDGAEGYWRLQGPNLWPSAPAGFRAAFEGWTAALSAVGLRLLRHWAVSLGAAENTFDAAFADRPATLLKVVRYPGTADTSQGVGAHKDSGVLTLLLVEQGSEGLQVEGAAGEWIDVPPLPDALIVNIGELLEVATGGYLRATRHRVLAPPPGTDRVSIPYFLNPALDALVPIIELPPRLAALSRGVEADPDNPIFNTYGENAWKSRTRAHPDVAELHHGITPKGVASAY</sequence>
<dbReference type="PANTHER" id="PTHR47990">
    <property type="entry name" value="2-OXOGLUTARATE (2OG) AND FE(II)-DEPENDENT OXYGENASE SUPERFAMILY PROTEIN-RELATED"/>
    <property type="match status" value="1"/>
</dbReference>